<sequence>MRQLHLVSLQLLGFLLVFVPFPRHIFQVDALAAGTSNKGRKVSSSKSTGGGGGFGAASKAPTFIHTPDTSESTQNLLQFLKAQKAKGLDNVDIGFHQGTGVRGLFCTTNMKQGQIICRIPSDCALALSDPNKNGEDAPTVAHGGSNFLEMYWNNEQNKRLWSPYLDTLPKQGSEQFDPTPDFLGEDELMLLEFPRLIQRAKERKEQVGKVAAEKGISEEELRFATWLVSSRAFQLSLSAPANEKDEMPQYDDRGQVIDKAQKKTIRVMVPFIDMANHSSDQPNCKLTLIDPEKDDAWFALEATRPISAGKELVISYGSGVDSSVELLMDYGFVPSSNRIDSIMLEKGGDDAIAKLDGWTTTLDEDKTMLEMSRDDPVLQKILRFRIRLKESYKR</sequence>
<keyword evidence="1" id="KW-0732">Signal</keyword>
<reference evidence="3" key="2">
    <citation type="submission" date="2021-04" db="EMBL/GenBank/DDBJ databases">
        <authorList>
            <person name="Podell S."/>
        </authorList>
    </citation>
    <scope>NUCLEOTIDE SEQUENCE</scope>
    <source>
        <strain evidence="3">Hildebrandi</strain>
    </source>
</reference>
<dbReference type="PANTHER" id="PTHR13271:SF151">
    <property type="entry name" value="SET DOMAIN-CONTAINING PROTEIN 4"/>
    <property type="match status" value="1"/>
</dbReference>
<dbReference type="PROSITE" id="PS50280">
    <property type="entry name" value="SET"/>
    <property type="match status" value="1"/>
</dbReference>
<gene>
    <name evidence="3" type="ORF">IV203_036663</name>
</gene>
<accession>A0A9K3LGB6</accession>
<keyword evidence="4" id="KW-1185">Reference proteome</keyword>
<evidence type="ECO:0000313" key="3">
    <source>
        <dbReference type="EMBL" id="KAG7361562.1"/>
    </source>
</evidence>
<evidence type="ECO:0000256" key="1">
    <source>
        <dbReference type="SAM" id="SignalP"/>
    </source>
</evidence>
<feature type="domain" description="SET" evidence="2">
    <location>
        <begin position="89"/>
        <end position="317"/>
    </location>
</feature>
<reference evidence="3" key="1">
    <citation type="journal article" date="2021" name="Sci. Rep.">
        <title>Diploid genomic architecture of Nitzschia inconspicua, an elite biomass production diatom.</title>
        <authorList>
            <person name="Oliver A."/>
            <person name="Podell S."/>
            <person name="Pinowska A."/>
            <person name="Traller J.C."/>
            <person name="Smith S.R."/>
            <person name="McClure R."/>
            <person name="Beliaev A."/>
            <person name="Bohutskyi P."/>
            <person name="Hill E.A."/>
            <person name="Rabines A."/>
            <person name="Zheng H."/>
            <person name="Allen L.Z."/>
            <person name="Kuo A."/>
            <person name="Grigoriev I.V."/>
            <person name="Allen A.E."/>
            <person name="Hazlebeck D."/>
            <person name="Allen E.E."/>
        </authorList>
    </citation>
    <scope>NUCLEOTIDE SEQUENCE</scope>
    <source>
        <strain evidence="3">Hildebrandi</strain>
    </source>
</reference>
<dbReference type="PANTHER" id="PTHR13271">
    <property type="entry name" value="UNCHARACTERIZED PUTATIVE METHYLTRANSFERASE"/>
    <property type="match status" value="1"/>
</dbReference>
<evidence type="ECO:0000313" key="4">
    <source>
        <dbReference type="Proteomes" id="UP000693970"/>
    </source>
</evidence>
<dbReference type="Pfam" id="PF00856">
    <property type="entry name" value="SET"/>
    <property type="match status" value="1"/>
</dbReference>
<dbReference type="InterPro" id="IPR050600">
    <property type="entry name" value="SETD3_SETD6_MTase"/>
</dbReference>
<dbReference type="InterPro" id="IPR001214">
    <property type="entry name" value="SET_dom"/>
</dbReference>
<dbReference type="GO" id="GO:0016279">
    <property type="term" value="F:protein-lysine N-methyltransferase activity"/>
    <property type="evidence" value="ECO:0007669"/>
    <property type="project" value="TreeGrafter"/>
</dbReference>
<feature type="chain" id="PRO_5039891515" evidence="1">
    <location>
        <begin position="28"/>
        <end position="394"/>
    </location>
</feature>
<dbReference type="SMART" id="SM00317">
    <property type="entry name" value="SET"/>
    <property type="match status" value="1"/>
</dbReference>
<dbReference type="OrthoDB" id="38008at2759"/>
<name>A0A9K3LGB6_9STRA</name>
<dbReference type="Proteomes" id="UP000693970">
    <property type="component" value="Unassembled WGS sequence"/>
</dbReference>
<dbReference type="CDD" id="cd10527">
    <property type="entry name" value="SET_LSMT"/>
    <property type="match status" value="1"/>
</dbReference>
<dbReference type="EMBL" id="JAGRRH010000013">
    <property type="protein sequence ID" value="KAG7361562.1"/>
    <property type="molecule type" value="Genomic_DNA"/>
</dbReference>
<keyword evidence="3" id="KW-0489">Methyltransferase</keyword>
<comment type="caution">
    <text evidence="3">The sequence shown here is derived from an EMBL/GenBank/DDBJ whole genome shotgun (WGS) entry which is preliminary data.</text>
</comment>
<dbReference type="GO" id="GO:0032259">
    <property type="term" value="P:methylation"/>
    <property type="evidence" value="ECO:0007669"/>
    <property type="project" value="UniProtKB-KW"/>
</dbReference>
<protein>
    <submittedName>
        <fullName evidence="3">SET methyltransferase domain containing protein</fullName>
    </submittedName>
</protein>
<keyword evidence="3" id="KW-0808">Transferase</keyword>
<dbReference type="AlphaFoldDB" id="A0A9K3LGB6"/>
<proteinExistence type="predicted"/>
<organism evidence="3 4">
    <name type="scientific">Nitzschia inconspicua</name>
    <dbReference type="NCBI Taxonomy" id="303405"/>
    <lineage>
        <taxon>Eukaryota</taxon>
        <taxon>Sar</taxon>
        <taxon>Stramenopiles</taxon>
        <taxon>Ochrophyta</taxon>
        <taxon>Bacillariophyta</taxon>
        <taxon>Bacillariophyceae</taxon>
        <taxon>Bacillariophycidae</taxon>
        <taxon>Bacillariales</taxon>
        <taxon>Bacillariaceae</taxon>
        <taxon>Nitzschia</taxon>
    </lineage>
</organism>
<evidence type="ECO:0000259" key="2">
    <source>
        <dbReference type="PROSITE" id="PS50280"/>
    </source>
</evidence>
<feature type="signal peptide" evidence="1">
    <location>
        <begin position="1"/>
        <end position="27"/>
    </location>
</feature>